<keyword evidence="7 8" id="KW-0472">Membrane</keyword>
<evidence type="ECO:0000256" key="9">
    <source>
        <dbReference type="RuleBase" id="RU000488"/>
    </source>
</evidence>
<dbReference type="InterPro" id="IPR023395">
    <property type="entry name" value="MCP_dom_sf"/>
</dbReference>
<evidence type="ECO:0000256" key="8">
    <source>
        <dbReference type="PROSITE-ProRule" id="PRU00282"/>
    </source>
</evidence>
<reference evidence="12 13" key="1">
    <citation type="journal article" date="2018" name="PLoS Genet.">
        <title>Population sequencing reveals clonal diversity and ancestral inbreeding in the grapevine cultivar Chardonnay.</title>
        <authorList>
            <person name="Roach M.J."/>
            <person name="Johnson D.L."/>
            <person name="Bohlmann J."/>
            <person name="van Vuuren H.J."/>
            <person name="Jones S.J."/>
            <person name="Pretorius I.S."/>
            <person name="Schmidt S.A."/>
            <person name="Borneman A.R."/>
        </authorList>
    </citation>
    <scope>NUCLEOTIDE SEQUENCE [LARGE SCALE GENOMIC DNA]</scope>
    <source>
        <strain evidence="13">cv. Chardonnay</strain>
        <tissue evidence="12">Leaf</tissue>
    </source>
</reference>
<keyword evidence="3 9" id="KW-0813">Transport</keyword>
<comment type="subcellular location">
    <subcellularLocation>
        <location evidence="1">Membrane</location>
        <topology evidence="1">Multi-pass membrane protein</topology>
    </subcellularLocation>
</comment>
<feature type="compositionally biased region" description="Polar residues" evidence="10">
    <location>
        <begin position="44"/>
        <end position="53"/>
    </location>
</feature>
<gene>
    <name evidence="12" type="primary">MFL1_2</name>
    <name evidence="12" type="ORF">CK203_037692</name>
</gene>
<evidence type="ECO:0000256" key="1">
    <source>
        <dbReference type="ARBA" id="ARBA00004141"/>
    </source>
</evidence>
<feature type="region of interest" description="Disordered" evidence="10">
    <location>
        <begin position="44"/>
        <end position="65"/>
    </location>
</feature>
<evidence type="ECO:0000256" key="6">
    <source>
        <dbReference type="ARBA" id="ARBA00022989"/>
    </source>
</evidence>
<evidence type="ECO:0000256" key="10">
    <source>
        <dbReference type="SAM" id="MobiDB-lite"/>
    </source>
</evidence>
<evidence type="ECO:0000256" key="5">
    <source>
        <dbReference type="ARBA" id="ARBA00022737"/>
    </source>
</evidence>
<protein>
    <submittedName>
        <fullName evidence="12">Protein MITOFERRIN like 1, chloroplastic</fullName>
    </submittedName>
</protein>
<dbReference type="InterPro" id="IPR018108">
    <property type="entry name" value="MCP_transmembrane"/>
</dbReference>
<evidence type="ECO:0000313" key="13">
    <source>
        <dbReference type="Proteomes" id="UP000288805"/>
    </source>
</evidence>
<keyword evidence="6 11" id="KW-1133">Transmembrane helix</keyword>
<evidence type="ECO:0000256" key="11">
    <source>
        <dbReference type="SAM" id="Phobius"/>
    </source>
</evidence>
<evidence type="ECO:0000256" key="3">
    <source>
        <dbReference type="ARBA" id="ARBA00022448"/>
    </source>
</evidence>
<comment type="caution">
    <text evidence="12">The sequence shown here is derived from an EMBL/GenBank/DDBJ whole genome shotgun (WGS) entry which is preliminary data.</text>
</comment>
<dbReference type="GO" id="GO:0016020">
    <property type="term" value="C:membrane"/>
    <property type="evidence" value="ECO:0007669"/>
    <property type="project" value="UniProtKB-SubCell"/>
</dbReference>
<keyword evidence="5" id="KW-0677">Repeat</keyword>
<dbReference type="PANTHER" id="PTHR45667">
    <property type="entry name" value="S-ADENOSYLMETHIONINE MITOCHONDRIAL CARRIER PROTEIN"/>
    <property type="match status" value="1"/>
</dbReference>
<organism evidence="12 13">
    <name type="scientific">Vitis vinifera</name>
    <name type="common">Grape</name>
    <dbReference type="NCBI Taxonomy" id="29760"/>
    <lineage>
        <taxon>Eukaryota</taxon>
        <taxon>Viridiplantae</taxon>
        <taxon>Streptophyta</taxon>
        <taxon>Embryophyta</taxon>
        <taxon>Tracheophyta</taxon>
        <taxon>Spermatophyta</taxon>
        <taxon>Magnoliopsida</taxon>
        <taxon>eudicotyledons</taxon>
        <taxon>Gunneridae</taxon>
        <taxon>Pentapetalae</taxon>
        <taxon>rosids</taxon>
        <taxon>Vitales</taxon>
        <taxon>Vitaceae</taxon>
        <taxon>Viteae</taxon>
        <taxon>Vitis</taxon>
    </lineage>
</organism>
<sequence>MDARLSIALGLPPPNLSYHHHHYHPIPSDFTTLFNNLTTALISTPSPSSNAHETTTQHGRPTTTTTNPFFFSTSMSQPASPILAKSAAPTTKSLIKSLSVFERALIGAGGGGIAGAFTYFCLHPLDTIKTKLQTRGASEIYKGTLDAIVKTFQERGVLGFYSGISAVIVGSAASSAVYLGLVSSGSRFWLRFRNTHHS</sequence>
<feature type="compositionally biased region" description="Low complexity" evidence="10">
    <location>
        <begin position="54"/>
        <end position="65"/>
    </location>
</feature>
<dbReference type="PROSITE" id="PS50920">
    <property type="entry name" value="SOLCAR"/>
    <property type="match status" value="1"/>
</dbReference>
<dbReference type="Pfam" id="PF00153">
    <property type="entry name" value="Mito_carr"/>
    <property type="match status" value="1"/>
</dbReference>
<feature type="transmembrane region" description="Helical" evidence="11">
    <location>
        <begin position="158"/>
        <end position="181"/>
    </location>
</feature>
<dbReference type="Gene3D" id="1.50.40.10">
    <property type="entry name" value="Mitochondrial carrier domain"/>
    <property type="match status" value="1"/>
</dbReference>
<feature type="repeat" description="Solcar" evidence="8">
    <location>
        <begin position="102"/>
        <end position="188"/>
    </location>
</feature>
<dbReference type="SUPFAM" id="SSF103506">
    <property type="entry name" value="Mitochondrial carrier"/>
    <property type="match status" value="1"/>
</dbReference>
<comment type="similarity">
    <text evidence="2 9">Belongs to the mitochondrial carrier (TC 2.A.29) family.</text>
</comment>
<evidence type="ECO:0000256" key="7">
    <source>
        <dbReference type="ARBA" id="ARBA00023136"/>
    </source>
</evidence>
<evidence type="ECO:0000256" key="2">
    <source>
        <dbReference type="ARBA" id="ARBA00006375"/>
    </source>
</evidence>
<proteinExistence type="inferred from homology"/>
<dbReference type="EMBL" id="QGNW01000208">
    <property type="protein sequence ID" value="RVW84992.1"/>
    <property type="molecule type" value="Genomic_DNA"/>
</dbReference>
<name>A0A438HKM1_VITVI</name>
<dbReference type="AlphaFoldDB" id="A0A438HKM1"/>
<keyword evidence="4 8" id="KW-0812">Transmembrane</keyword>
<evidence type="ECO:0000256" key="4">
    <source>
        <dbReference type="ARBA" id="ARBA00022692"/>
    </source>
</evidence>
<dbReference type="Proteomes" id="UP000288805">
    <property type="component" value="Unassembled WGS sequence"/>
</dbReference>
<accession>A0A438HKM1</accession>
<evidence type="ECO:0000313" key="12">
    <source>
        <dbReference type="EMBL" id="RVW84992.1"/>
    </source>
</evidence>